<keyword evidence="10" id="KW-1185">Reference proteome</keyword>
<dbReference type="AlphaFoldDB" id="W5TCQ3"/>
<dbReference type="InterPro" id="IPR047594">
    <property type="entry name" value="MoaC_bact/euk"/>
</dbReference>
<dbReference type="GO" id="GO:0006777">
    <property type="term" value="P:Mo-molybdopterin cofactor biosynthetic process"/>
    <property type="evidence" value="ECO:0007669"/>
    <property type="project" value="UniProtKB-UniRule"/>
</dbReference>
<evidence type="ECO:0000256" key="3">
    <source>
        <dbReference type="ARBA" id="ARBA00012575"/>
    </source>
</evidence>
<dbReference type="InterPro" id="IPR008284">
    <property type="entry name" value="MoCF_biosynth_CS"/>
</dbReference>
<reference evidence="9 10" key="1">
    <citation type="journal article" date="2014" name="Appl. Environ. Microbiol.">
        <title>Insights into the Microbial Degradation of Rubber and Gutta-Percha by Analysis of the Complete Genome of Nocardia nova SH22a.</title>
        <authorList>
            <person name="Luo Q."/>
            <person name="Hiessl S."/>
            <person name="Poehlein A."/>
            <person name="Daniel R."/>
            <person name="Steinbuchel A."/>
        </authorList>
    </citation>
    <scope>NUCLEOTIDE SEQUENCE [LARGE SCALE GENOMIC DNA]</scope>
    <source>
        <strain evidence="9">SH22a</strain>
    </source>
</reference>
<sequence>MSEAKNTGPRRDTETLSHLDDEGRARMVDVSAKAKTARTAVAAGVLRTTPEVVALVRADDMPKADVLATARIAGIAGAKKTSELIPLCHQLALSSVHVRFDFTDDAITIEARAKTKGPTGVEMEALTAVAIAGLTLHDMVKAVDPAAVLDGVRLLTKDGGKHGHWERLGEPVDHATSGRSSHAHDHTRPGQAQTAAPSPGASADTPAGHGPSGRPHDSAHGAMEPTPAPLATAAHSGRPSEPVDDAAAHSGHAHGRGPGTHSGVARAGEGSRSAVVVVASTGAAAGTRVDTTGPVLMDWLAGLGFSVRGPLVYADAEIAAGLRDALEGAPGLVITTGGTGAAPSDATPEATLAVLDRELPGVAESIRQRGTAAFPLAALSRGVAGLSGATVIVNLPGSPGGVRDGIAVLEPLLDHLLAQVAGGGRHE</sequence>
<evidence type="ECO:0000256" key="1">
    <source>
        <dbReference type="ARBA" id="ARBA00001637"/>
    </source>
</evidence>
<protein>
    <recommendedName>
        <fullName evidence="3 6">Cyclic pyranopterin monophosphate synthase</fullName>
        <ecNumber evidence="3 6">4.6.1.17</ecNumber>
    </recommendedName>
    <alternativeName>
        <fullName evidence="6">Molybdenum cofactor biosynthesis protein C</fullName>
    </alternativeName>
</protein>
<dbReference type="CDD" id="cd01420">
    <property type="entry name" value="MoaC_PE"/>
    <property type="match status" value="1"/>
</dbReference>
<dbReference type="Proteomes" id="UP000019150">
    <property type="component" value="Chromosome"/>
</dbReference>
<evidence type="ECO:0000256" key="7">
    <source>
        <dbReference type="SAM" id="MobiDB-lite"/>
    </source>
</evidence>
<dbReference type="Pfam" id="PF01967">
    <property type="entry name" value="MoaC"/>
    <property type="match status" value="1"/>
</dbReference>
<feature type="compositionally biased region" description="Basic and acidic residues" evidence="7">
    <location>
        <begin position="158"/>
        <end position="173"/>
    </location>
</feature>
<dbReference type="SMART" id="SM00852">
    <property type="entry name" value="MoCF_biosynth"/>
    <property type="match status" value="1"/>
</dbReference>
<dbReference type="STRING" id="1415166.NONO_c19530"/>
<comment type="catalytic activity">
    <reaction evidence="1 6">
        <text>(8S)-3',8-cyclo-7,8-dihydroguanosine 5'-triphosphate = cyclic pyranopterin phosphate + diphosphate</text>
        <dbReference type="Rhea" id="RHEA:49580"/>
        <dbReference type="ChEBI" id="CHEBI:33019"/>
        <dbReference type="ChEBI" id="CHEBI:59648"/>
        <dbReference type="ChEBI" id="CHEBI:131766"/>
        <dbReference type="EC" id="4.6.1.17"/>
    </reaction>
</comment>
<dbReference type="HOGENOM" id="CLU_063423_1_0_11"/>
<feature type="region of interest" description="Disordered" evidence="7">
    <location>
        <begin position="1"/>
        <end position="24"/>
    </location>
</feature>
<feature type="region of interest" description="Disordered" evidence="7">
    <location>
        <begin position="158"/>
        <end position="268"/>
    </location>
</feature>
<dbReference type="HAMAP" id="MF_01224_B">
    <property type="entry name" value="MoaC_B"/>
    <property type="match status" value="1"/>
</dbReference>
<dbReference type="InterPro" id="IPR023045">
    <property type="entry name" value="MoaC"/>
</dbReference>
<feature type="compositionally biased region" description="Basic and acidic residues" evidence="7">
    <location>
        <begin position="9"/>
        <end position="24"/>
    </location>
</feature>
<dbReference type="Gene3D" id="3.40.980.10">
    <property type="entry name" value="MoaB/Mog-like domain"/>
    <property type="match status" value="1"/>
</dbReference>
<comment type="subunit">
    <text evidence="6">Homohexamer; trimer of dimers.</text>
</comment>
<dbReference type="CDD" id="cd00886">
    <property type="entry name" value="MogA_MoaB"/>
    <property type="match status" value="1"/>
</dbReference>
<proteinExistence type="inferred from homology"/>
<name>W5TCQ3_9NOCA</name>
<evidence type="ECO:0000259" key="8">
    <source>
        <dbReference type="SMART" id="SM00852"/>
    </source>
</evidence>
<dbReference type="eggNOG" id="COG0315">
    <property type="taxonomic scope" value="Bacteria"/>
</dbReference>
<feature type="binding site" evidence="6">
    <location>
        <begin position="87"/>
        <end position="89"/>
    </location>
    <ligand>
        <name>substrate</name>
    </ligand>
</feature>
<dbReference type="SUPFAM" id="SSF55040">
    <property type="entry name" value="Molybdenum cofactor biosynthesis protein C, MoaC"/>
    <property type="match status" value="1"/>
</dbReference>
<gene>
    <name evidence="6 9" type="primary">moaC</name>
    <name evidence="9" type="ORF">NONO_c19530</name>
</gene>
<dbReference type="InterPro" id="IPR002820">
    <property type="entry name" value="Mopterin_CF_biosynth-C_dom"/>
</dbReference>
<dbReference type="NCBIfam" id="NF006870">
    <property type="entry name" value="PRK09364.1"/>
    <property type="match status" value="1"/>
</dbReference>
<dbReference type="Pfam" id="PF00994">
    <property type="entry name" value="MoCF_biosynth"/>
    <property type="match status" value="1"/>
</dbReference>
<dbReference type="EMBL" id="CP006850">
    <property type="protein sequence ID" value="AHH16753.1"/>
    <property type="molecule type" value="Genomic_DNA"/>
</dbReference>
<comment type="function">
    <text evidence="6">Catalyzes the conversion of (8S)-3',8-cyclo-7,8-dihydroguanosine 5'-triphosphate to cyclic pyranopterin monophosphate (cPMP).</text>
</comment>
<dbReference type="InterPro" id="IPR051920">
    <property type="entry name" value="MPT_Adenylyltrnsfr/MoaC-Rel"/>
</dbReference>
<evidence type="ECO:0000256" key="4">
    <source>
        <dbReference type="ARBA" id="ARBA00023150"/>
    </source>
</evidence>
<evidence type="ECO:0000256" key="6">
    <source>
        <dbReference type="HAMAP-Rule" id="MF_01224"/>
    </source>
</evidence>
<keyword evidence="5 6" id="KW-0456">Lyase</keyword>
<keyword evidence="4 6" id="KW-0501">Molybdenum cofactor biosynthesis</keyword>
<evidence type="ECO:0000313" key="10">
    <source>
        <dbReference type="Proteomes" id="UP000019150"/>
    </source>
</evidence>
<feature type="domain" description="MoaB/Mog" evidence="8">
    <location>
        <begin position="274"/>
        <end position="416"/>
    </location>
</feature>
<comment type="similarity">
    <text evidence="6">Belongs to the MoaC family.</text>
</comment>
<organism evidence="9 10">
    <name type="scientific">Nocardia nova SH22a</name>
    <dbReference type="NCBI Taxonomy" id="1415166"/>
    <lineage>
        <taxon>Bacteria</taxon>
        <taxon>Bacillati</taxon>
        <taxon>Actinomycetota</taxon>
        <taxon>Actinomycetes</taxon>
        <taxon>Mycobacteriales</taxon>
        <taxon>Nocardiaceae</taxon>
        <taxon>Nocardia</taxon>
    </lineage>
</organism>
<dbReference type="SUPFAM" id="SSF53218">
    <property type="entry name" value="Molybdenum cofactor biosynthesis proteins"/>
    <property type="match status" value="1"/>
</dbReference>
<dbReference type="GO" id="GO:0061799">
    <property type="term" value="F:cyclic pyranopterin monophosphate synthase activity"/>
    <property type="evidence" value="ECO:0007669"/>
    <property type="project" value="UniProtKB-UniRule"/>
</dbReference>
<dbReference type="EC" id="4.6.1.17" evidence="3 6"/>
<dbReference type="InterPro" id="IPR001453">
    <property type="entry name" value="MoaB/Mog_dom"/>
</dbReference>
<dbReference type="NCBIfam" id="TIGR00581">
    <property type="entry name" value="moaC"/>
    <property type="match status" value="1"/>
</dbReference>
<feature type="active site" evidence="6">
    <location>
        <position position="138"/>
    </location>
</feature>
<dbReference type="NCBIfam" id="NF002947">
    <property type="entry name" value="PRK03604.1"/>
    <property type="match status" value="1"/>
</dbReference>
<dbReference type="KEGG" id="nno:NONO_c19530"/>
<dbReference type="InterPro" id="IPR036425">
    <property type="entry name" value="MoaB/Mog-like_dom_sf"/>
</dbReference>
<dbReference type="UniPathway" id="UPA00344"/>
<comment type="pathway">
    <text evidence="2 6">Cofactor biosynthesis; molybdopterin biosynthesis.</text>
</comment>
<dbReference type="eggNOG" id="COG0521">
    <property type="taxonomic scope" value="Bacteria"/>
</dbReference>
<feature type="binding site" evidence="6">
    <location>
        <begin position="123"/>
        <end position="124"/>
    </location>
    <ligand>
        <name>substrate</name>
    </ligand>
</feature>
<evidence type="ECO:0000256" key="2">
    <source>
        <dbReference type="ARBA" id="ARBA00005046"/>
    </source>
</evidence>
<dbReference type="InterPro" id="IPR036522">
    <property type="entry name" value="MoaC_sf"/>
</dbReference>
<dbReference type="PANTHER" id="PTHR43764">
    <property type="entry name" value="MOLYBDENUM COFACTOR BIOSYNTHESIS"/>
    <property type="match status" value="1"/>
</dbReference>
<evidence type="ECO:0000313" key="9">
    <source>
        <dbReference type="EMBL" id="AHH16753.1"/>
    </source>
</evidence>
<dbReference type="PATRIC" id="fig|1415166.3.peg.1980"/>
<accession>W5TCQ3</accession>
<dbReference type="PROSITE" id="PS01078">
    <property type="entry name" value="MOCF_BIOSYNTHESIS_1"/>
    <property type="match status" value="1"/>
</dbReference>
<dbReference type="Gene3D" id="3.30.70.640">
    <property type="entry name" value="Molybdopterin cofactor biosynthesis C (MoaC) domain"/>
    <property type="match status" value="1"/>
</dbReference>
<dbReference type="PANTHER" id="PTHR43764:SF1">
    <property type="entry name" value="MOLYBDOPTERIN MOLYBDOTRANSFERASE"/>
    <property type="match status" value="1"/>
</dbReference>
<evidence type="ECO:0000256" key="5">
    <source>
        <dbReference type="ARBA" id="ARBA00023239"/>
    </source>
</evidence>